<sequence>MPLKPLSLWTPLDLMIVPAKNSIWKIAKNVAFNVVAHRLMLSSKAVHQTILKSLLDDEDGKHAAC</sequence>
<protein>
    <submittedName>
        <fullName evidence="1">Uncharacterized protein</fullName>
    </submittedName>
</protein>
<dbReference type="EMBL" id="PHFL01000014">
    <property type="protein sequence ID" value="RFM24940.1"/>
    <property type="molecule type" value="Genomic_DNA"/>
</dbReference>
<comment type="caution">
    <text evidence="1">The sequence shown here is derived from an EMBL/GenBank/DDBJ whole genome shotgun (WGS) entry which is preliminary data.</text>
</comment>
<name>A0A395M2G9_9BACT</name>
<evidence type="ECO:0000313" key="2">
    <source>
        <dbReference type="Proteomes" id="UP000266389"/>
    </source>
</evidence>
<organism evidence="1 2">
    <name type="scientific">Candidatus Thermochlorobacter aerophilus</name>
    <dbReference type="NCBI Taxonomy" id="1868324"/>
    <lineage>
        <taxon>Bacteria</taxon>
        <taxon>Pseudomonadati</taxon>
        <taxon>Chlorobiota</taxon>
        <taxon>Chlorobiia</taxon>
        <taxon>Chlorobiales</taxon>
        <taxon>Candidatus Thermochlorobacteriaceae</taxon>
        <taxon>Candidatus Thermochlorobacter</taxon>
    </lineage>
</organism>
<accession>A0A395M2G9</accession>
<gene>
    <name evidence="1" type="ORF">D0433_03295</name>
</gene>
<evidence type="ECO:0000313" key="1">
    <source>
        <dbReference type="EMBL" id="RFM24940.1"/>
    </source>
</evidence>
<proteinExistence type="predicted"/>
<reference evidence="1 2" key="1">
    <citation type="journal article" date="2011" name="ISME J.">
        <title>Community ecology of hot spring cyanobacterial mats: predominant populations and their functional potential.</title>
        <authorList>
            <person name="Klatt C.G."/>
            <person name="Wood J.M."/>
            <person name="Rusch D.B."/>
            <person name="Bateson M.M."/>
            <person name="Hamamura N."/>
            <person name="Heidelberg J.F."/>
            <person name="Grossman A.R."/>
            <person name="Bhaya D."/>
            <person name="Cohan F.M."/>
            <person name="Kuhl M."/>
            <person name="Bryant D.A."/>
            <person name="Ward D.M."/>
        </authorList>
    </citation>
    <scope>NUCLEOTIDE SEQUENCE [LARGE SCALE GENOMIC DNA]</scope>
    <source>
        <strain evidence="1">OS</strain>
    </source>
</reference>
<dbReference type="AlphaFoldDB" id="A0A395M2G9"/>
<dbReference type="Proteomes" id="UP000266389">
    <property type="component" value="Unassembled WGS sequence"/>
</dbReference>